<proteinExistence type="predicted"/>
<accession>A0A8S5MG97</accession>
<sequence>MITPTQVTFQRFARCDRQYLNTVLNRLARDDLITCFQIDYCACKFFQRAGYERTQ</sequence>
<organism evidence="1">
    <name type="scientific">Siphoviridae sp. ctcfw7</name>
    <dbReference type="NCBI Taxonomy" id="2826394"/>
    <lineage>
        <taxon>Viruses</taxon>
        <taxon>Duplodnaviria</taxon>
        <taxon>Heunggongvirae</taxon>
        <taxon>Uroviricota</taxon>
        <taxon>Caudoviricetes</taxon>
    </lineage>
</organism>
<reference evidence="1" key="1">
    <citation type="journal article" date="2021" name="Proc. Natl. Acad. Sci. U.S.A.">
        <title>A Catalog of Tens of Thousands of Viruses from Human Metagenomes Reveals Hidden Associations with Chronic Diseases.</title>
        <authorList>
            <person name="Tisza M.J."/>
            <person name="Buck C.B."/>
        </authorList>
    </citation>
    <scope>NUCLEOTIDE SEQUENCE</scope>
    <source>
        <strain evidence="1">Ctcfw7</strain>
    </source>
</reference>
<protein>
    <submittedName>
        <fullName evidence="1">Uncharacterized protein</fullName>
    </submittedName>
</protein>
<evidence type="ECO:0000313" key="1">
    <source>
        <dbReference type="EMBL" id="DAD81266.1"/>
    </source>
</evidence>
<name>A0A8S5MG97_9CAUD</name>
<dbReference type="EMBL" id="BK014898">
    <property type="protein sequence ID" value="DAD81266.1"/>
    <property type="molecule type" value="Genomic_DNA"/>
</dbReference>